<keyword evidence="3" id="KW-1185">Reference proteome</keyword>
<name>A0ABQ7FTI3_DUNSA</name>
<evidence type="ECO:0000313" key="3">
    <source>
        <dbReference type="Proteomes" id="UP000815325"/>
    </source>
</evidence>
<protein>
    <submittedName>
        <fullName evidence="2">Coproporphyrinogen III oxidase</fullName>
    </submittedName>
</protein>
<feature type="non-terminal residue" evidence="2">
    <location>
        <position position="1"/>
    </location>
</feature>
<dbReference type="Gene3D" id="3.40.1500.10">
    <property type="entry name" value="Coproporphyrinogen III oxidase, aerobic"/>
    <property type="match status" value="1"/>
</dbReference>
<comment type="catalytic activity">
    <reaction evidence="1">
        <text>coproporphyrinogen III + O2 + 2 H(+) = protoporphyrinogen IX + 2 CO2 + 2 H2O</text>
        <dbReference type="Rhea" id="RHEA:18257"/>
        <dbReference type="ChEBI" id="CHEBI:15377"/>
        <dbReference type="ChEBI" id="CHEBI:15378"/>
        <dbReference type="ChEBI" id="CHEBI:15379"/>
        <dbReference type="ChEBI" id="CHEBI:16526"/>
        <dbReference type="ChEBI" id="CHEBI:57307"/>
        <dbReference type="ChEBI" id="CHEBI:57309"/>
        <dbReference type="EC" id="1.3.3.3"/>
    </reaction>
</comment>
<dbReference type="Proteomes" id="UP000815325">
    <property type="component" value="Unassembled WGS sequence"/>
</dbReference>
<dbReference type="PANTHER" id="PTHR10755">
    <property type="entry name" value="COPROPORPHYRINOGEN III OXIDASE, MITOCHONDRIAL"/>
    <property type="match status" value="1"/>
</dbReference>
<dbReference type="InterPro" id="IPR036406">
    <property type="entry name" value="Coprogen_oxidase_aer_sf"/>
</dbReference>
<proteinExistence type="predicted"/>
<dbReference type="PRINTS" id="PR00073">
    <property type="entry name" value="COPRGNOXDASE"/>
</dbReference>
<gene>
    <name evidence="2" type="ORF">DUNSADRAFT_7117</name>
</gene>
<evidence type="ECO:0000313" key="2">
    <source>
        <dbReference type="EMBL" id="KAF5825768.1"/>
    </source>
</evidence>
<evidence type="ECO:0000256" key="1">
    <source>
        <dbReference type="ARBA" id="ARBA00049102"/>
    </source>
</evidence>
<organism evidence="2 3">
    <name type="scientific">Dunaliella salina</name>
    <name type="common">Green alga</name>
    <name type="synonym">Protococcus salinus</name>
    <dbReference type="NCBI Taxonomy" id="3046"/>
    <lineage>
        <taxon>Eukaryota</taxon>
        <taxon>Viridiplantae</taxon>
        <taxon>Chlorophyta</taxon>
        <taxon>core chlorophytes</taxon>
        <taxon>Chlorophyceae</taxon>
        <taxon>CS clade</taxon>
        <taxon>Chlamydomonadales</taxon>
        <taxon>Dunaliellaceae</taxon>
        <taxon>Dunaliella</taxon>
    </lineage>
</organism>
<accession>A0ABQ7FTI3</accession>
<dbReference type="Pfam" id="PF01218">
    <property type="entry name" value="Coprogen_oxidas"/>
    <property type="match status" value="1"/>
</dbReference>
<dbReference type="EMBL" id="MU072038">
    <property type="protein sequence ID" value="KAF5825768.1"/>
    <property type="molecule type" value="Genomic_DNA"/>
</dbReference>
<comment type="caution">
    <text evidence="2">The sequence shown here is derived from an EMBL/GenBank/DDBJ whole genome shotgun (WGS) entry which is preliminary data.</text>
</comment>
<dbReference type="InterPro" id="IPR001260">
    <property type="entry name" value="Coprogen_oxidase_aer"/>
</dbReference>
<reference evidence="2" key="1">
    <citation type="submission" date="2017-08" db="EMBL/GenBank/DDBJ databases">
        <authorList>
            <person name="Polle J.E."/>
            <person name="Barry K."/>
            <person name="Cushman J."/>
            <person name="Schmutz J."/>
            <person name="Tran D."/>
            <person name="Hathwaick L.T."/>
            <person name="Yim W.C."/>
            <person name="Jenkins J."/>
            <person name="Mckie-Krisberg Z.M."/>
            <person name="Prochnik S."/>
            <person name="Lindquist E."/>
            <person name="Dockter R.B."/>
            <person name="Adam C."/>
            <person name="Molina H."/>
            <person name="Bunkerborg J."/>
            <person name="Jin E."/>
            <person name="Buchheim M."/>
            <person name="Magnuson J."/>
        </authorList>
    </citation>
    <scope>NUCLEOTIDE SEQUENCE</scope>
    <source>
        <strain evidence="2">CCAP 19/18</strain>
    </source>
</reference>
<sequence length="230" mass="25833">CRGREGIDSKGGQAYAAAAMSLVFHSAHPHIPTLRADVRLFQVAGVSWFGGGCDLTPFYIDEADASSFHSFWKAVCDKHQEGLYATLKQDCDKYFYLPARGEHRGIGGLFFDDMEKGTDGATGDGGFDAEAFTRDVGKGILDSWVPIAEKHRRNKFSEREREWQLLQRGRYLEFNLLYDRGVRFGLDGGRMESIMVSAPPLVAWKYNVIPEPGSREALLVDVLKHPRDWV</sequence>
<dbReference type="PANTHER" id="PTHR10755:SF3">
    <property type="entry name" value="COPROPORPHYRINOGEN OXIDASE"/>
    <property type="match status" value="1"/>
</dbReference>
<dbReference type="SUPFAM" id="SSF102886">
    <property type="entry name" value="Coproporphyrinogen III oxidase"/>
    <property type="match status" value="1"/>
</dbReference>